<dbReference type="InterPro" id="IPR024079">
    <property type="entry name" value="MetalloPept_cat_dom_sf"/>
</dbReference>
<dbReference type="Gene3D" id="3.40.390.10">
    <property type="entry name" value="Collagenase (Catalytic Domain)"/>
    <property type="match status" value="2"/>
</dbReference>
<dbReference type="FunFam" id="2.20.100.10:FF:000010">
    <property type="entry name" value="ADAM metallopeptidase with thrombospondin type 1 motif 9"/>
    <property type="match status" value="1"/>
</dbReference>
<feature type="binding site" evidence="14">
    <location>
        <position position="283"/>
    </location>
    <ligand>
        <name>Zn(2+)</name>
        <dbReference type="ChEBI" id="CHEBI:29105"/>
        <note>catalytic</note>
    </ligand>
</feature>
<evidence type="ECO:0000313" key="18">
    <source>
        <dbReference type="EMBL" id="OWK16735.1"/>
    </source>
</evidence>
<dbReference type="Pfam" id="PF05986">
    <property type="entry name" value="ADAMTS_spacer1"/>
    <property type="match status" value="1"/>
</dbReference>
<evidence type="ECO:0000256" key="1">
    <source>
        <dbReference type="ARBA" id="ARBA00004498"/>
    </source>
</evidence>
<evidence type="ECO:0000259" key="17">
    <source>
        <dbReference type="PROSITE" id="PS50215"/>
    </source>
</evidence>
<evidence type="ECO:0000256" key="7">
    <source>
        <dbReference type="ARBA" id="ARBA00022737"/>
    </source>
</evidence>
<feature type="disulfide bond" evidence="15">
    <location>
        <begin position="400"/>
        <end position="411"/>
    </location>
</feature>
<keyword evidence="5 14" id="KW-0479">Metal-binding</keyword>
<evidence type="ECO:0000256" key="12">
    <source>
        <dbReference type="ARBA" id="ARBA00023157"/>
    </source>
</evidence>
<dbReference type="PROSITE" id="PS50092">
    <property type="entry name" value="TSP1"/>
    <property type="match status" value="7"/>
</dbReference>
<dbReference type="SMART" id="SM00209">
    <property type="entry name" value="TSP1"/>
    <property type="match status" value="7"/>
</dbReference>
<dbReference type="GO" id="GO:0046872">
    <property type="term" value="F:metal ion binding"/>
    <property type="evidence" value="ECO:0007669"/>
    <property type="project" value="UniProtKB-KW"/>
</dbReference>
<proteinExistence type="predicted"/>
<evidence type="ECO:0000256" key="9">
    <source>
        <dbReference type="ARBA" id="ARBA00022833"/>
    </source>
</evidence>
<dbReference type="InterPro" id="IPR036383">
    <property type="entry name" value="TSP1_rpt_sf"/>
</dbReference>
<dbReference type="InterPro" id="IPR010294">
    <property type="entry name" value="ADAMTS_spacer1"/>
</dbReference>
<keyword evidence="2" id="KW-0964">Secreted</keyword>
<feature type="disulfide bond" evidence="15">
    <location>
        <begin position="360"/>
        <end position="377"/>
    </location>
</feature>
<dbReference type="AlphaFoldDB" id="A0A212DER3"/>
<keyword evidence="10" id="KW-0482">Metalloprotease</keyword>
<dbReference type="Proteomes" id="UP000242450">
    <property type="component" value="Chromosome 3"/>
</dbReference>
<dbReference type="SUPFAM" id="SSF82895">
    <property type="entry name" value="TSP-1 type 1 repeat"/>
    <property type="match status" value="7"/>
</dbReference>
<evidence type="ECO:0000256" key="5">
    <source>
        <dbReference type="ARBA" id="ARBA00022723"/>
    </source>
</evidence>
<dbReference type="Pfam" id="PF01562">
    <property type="entry name" value="Pep_M12B_propep"/>
    <property type="match status" value="1"/>
</dbReference>
<feature type="disulfide bond" evidence="15">
    <location>
        <begin position="449"/>
        <end position="461"/>
    </location>
</feature>
<dbReference type="SUPFAM" id="SSF55486">
    <property type="entry name" value="Metalloproteases ('zincins'), catalytic domain"/>
    <property type="match status" value="1"/>
</dbReference>
<dbReference type="InterPro" id="IPR001590">
    <property type="entry name" value="Peptidase_M12B"/>
</dbReference>
<comment type="caution">
    <text evidence="16">Lacks conserved residue(s) required for the propagation of feature annotation.</text>
</comment>
<feature type="binding site" evidence="14">
    <location>
        <position position="336"/>
    </location>
    <ligand>
        <name>Ca(2+)</name>
        <dbReference type="ChEBI" id="CHEBI:29108"/>
        <label>1</label>
    </ligand>
</feature>
<dbReference type="PANTHER" id="PTHR13723">
    <property type="entry name" value="ADAMTS A DISINTEGRIN AND METALLOPROTEASE WITH THROMBOSPONDIN MOTIFS PROTEASE"/>
    <property type="match status" value="1"/>
</dbReference>
<dbReference type="Pfam" id="PF00090">
    <property type="entry name" value="TSP_1"/>
    <property type="match status" value="1"/>
</dbReference>
<comment type="caution">
    <text evidence="18">The sequence shown here is derived from an EMBL/GenBank/DDBJ whole genome shotgun (WGS) entry which is preliminary data.</text>
</comment>
<dbReference type="PROSITE" id="PS50215">
    <property type="entry name" value="ADAM_MEPRO"/>
    <property type="match status" value="1"/>
</dbReference>
<feature type="disulfide bond" evidence="15">
    <location>
        <begin position="434"/>
        <end position="471"/>
    </location>
</feature>
<dbReference type="InterPro" id="IPR050439">
    <property type="entry name" value="ADAMTS_ADAMTS-like"/>
</dbReference>
<keyword evidence="9 14" id="KW-0862">Zinc</keyword>
<protein>
    <recommendedName>
        <fullName evidence="17">Peptidase M12B domain-containing protein</fullName>
    </recommendedName>
</protein>
<keyword evidence="3" id="KW-0272">Extracellular matrix</keyword>
<dbReference type="PRINTS" id="PR01857">
    <property type="entry name" value="ADAMTSFAMILY"/>
</dbReference>
<evidence type="ECO:0000256" key="4">
    <source>
        <dbReference type="ARBA" id="ARBA00022670"/>
    </source>
</evidence>
<dbReference type="Gene3D" id="2.60.120.830">
    <property type="match status" value="1"/>
</dbReference>
<feature type="domain" description="Peptidase M12B" evidence="17">
    <location>
        <begin position="279"/>
        <end position="338"/>
    </location>
</feature>
<feature type="binding site" evidence="14">
    <location>
        <position position="271"/>
    </location>
    <ligand>
        <name>Ca(2+)</name>
        <dbReference type="ChEBI" id="CHEBI:29108"/>
        <label>1</label>
    </ligand>
</feature>
<evidence type="ECO:0000313" key="19">
    <source>
        <dbReference type="Proteomes" id="UP000242450"/>
    </source>
</evidence>
<dbReference type="Gene3D" id="2.20.100.10">
    <property type="entry name" value="Thrombospondin type-1 (TSP1) repeat"/>
    <property type="match status" value="6"/>
</dbReference>
<dbReference type="GO" id="GO:0006508">
    <property type="term" value="P:proteolysis"/>
    <property type="evidence" value="ECO:0007669"/>
    <property type="project" value="UniProtKB-KW"/>
</dbReference>
<keyword evidence="8" id="KW-0378">Hydrolase</keyword>
<evidence type="ECO:0000256" key="14">
    <source>
        <dbReference type="PIRSR" id="PIRSR613273-2"/>
    </source>
</evidence>
<dbReference type="InterPro" id="IPR045371">
    <property type="entry name" value="ADAMTS_CR_3"/>
</dbReference>
<comment type="subcellular location">
    <subcellularLocation>
        <location evidence="1">Secreted</location>
        <location evidence="1">Extracellular space</location>
        <location evidence="1">Extracellular matrix</location>
    </subcellularLocation>
</comment>
<dbReference type="GO" id="GO:0004222">
    <property type="term" value="F:metalloendopeptidase activity"/>
    <property type="evidence" value="ECO:0007669"/>
    <property type="project" value="InterPro"/>
</dbReference>
<gene>
    <name evidence="18" type="ORF">Celaphus_00011579</name>
</gene>
<dbReference type="FunFam" id="2.20.100.10:FF:000006">
    <property type="entry name" value="A disintegrin and metalloproteinase with thrombospondin motifs 1"/>
    <property type="match status" value="1"/>
</dbReference>
<feature type="binding site" evidence="14">
    <location>
        <position position="264"/>
    </location>
    <ligand>
        <name>Ca(2+)</name>
        <dbReference type="ChEBI" id="CHEBI:29108"/>
        <label>1</label>
    </ligand>
</feature>
<dbReference type="Gene3D" id="3.40.1620.60">
    <property type="match status" value="2"/>
</dbReference>
<evidence type="ECO:0000256" key="6">
    <source>
        <dbReference type="ARBA" id="ARBA00022729"/>
    </source>
</evidence>
<keyword evidence="12 15" id="KW-1015">Disulfide bond</keyword>
<organism evidence="18 19">
    <name type="scientific">Cervus elaphus hippelaphus</name>
    <name type="common">European red deer</name>
    <dbReference type="NCBI Taxonomy" id="46360"/>
    <lineage>
        <taxon>Eukaryota</taxon>
        <taxon>Metazoa</taxon>
        <taxon>Chordata</taxon>
        <taxon>Craniata</taxon>
        <taxon>Vertebrata</taxon>
        <taxon>Euteleostomi</taxon>
        <taxon>Mammalia</taxon>
        <taxon>Eutheria</taxon>
        <taxon>Laurasiatheria</taxon>
        <taxon>Artiodactyla</taxon>
        <taxon>Ruminantia</taxon>
        <taxon>Pecora</taxon>
        <taxon>Cervidae</taxon>
        <taxon>Cervinae</taxon>
        <taxon>Cervus</taxon>
    </lineage>
</organism>
<dbReference type="InterPro" id="IPR041645">
    <property type="entry name" value="ADAMTS_CR_2"/>
</dbReference>
<evidence type="ECO:0000256" key="13">
    <source>
        <dbReference type="ARBA" id="ARBA00023180"/>
    </source>
</evidence>
<dbReference type="GO" id="GO:0030198">
    <property type="term" value="P:extracellular matrix organization"/>
    <property type="evidence" value="ECO:0007669"/>
    <property type="project" value="InterPro"/>
</dbReference>
<name>A0A212DER3_CEREH</name>
<keyword evidence="7" id="KW-0677">Repeat</keyword>
<feature type="binding site" evidence="14">
    <location>
        <position position="333"/>
    </location>
    <ligand>
        <name>Ca(2+)</name>
        <dbReference type="ChEBI" id="CHEBI:29108"/>
        <label>1</label>
    </ligand>
</feature>
<dbReference type="PANTHER" id="PTHR13723:SF165">
    <property type="entry name" value="A DISINTEGRIN AND METALLOPROTEINASE WITH THROMBOSPONDIN MOTIFS 20"/>
    <property type="match status" value="1"/>
</dbReference>
<dbReference type="InterPro" id="IPR013273">
    <property type="entry name" value="ADAMTS/ADAMTS-like"/>
</dbReference>
<dbReference type="FunFam" id="2.20.100.10:FF:000005">
    <property type="entry name" value="ADAM metallopeptidase with thrombospondin type 1 motif 9"/>
    <property type="match status" value="3"/>
</dbReference>
<feature type="disulfide bond" evidence="15">
    <location>
        <begin position="289"/>
        <end position="317"/>
    </location>
</feature>
<feature type="disulfide bond" evidence="15">
    <location>
        <begin position="438"/>
        <end position="476"/>
    </location>
</feature>
<dbReference type="FunFam" id="2.60.120.830:FF:000001">
    <property type="entry name" value="A disintegrin and metalloproteinase with thrombospondin motifs 1"/>
    <property type="match status" value="1"/>
</dbReference>
<evidence type="ECO:0000256" key="8">
    <source>
        <dbReference type="ARBA" id="ARBA00022801"/>
    </source>
</evidence>
<feature type="disulfide bond" evidence="15">
    <location>
        <begin position="372"/>
        <end position="406"/>
    </location>
</feature>
<dbReference type="Pfam" id="PF17771">
    <property type="entry name" value="ADAMTS_CR_2"/>
    <property type="match status" value="1"/>
</dbReference>
<feature type="binding site" evidence="14">
    <location>
        <position position="264"/>
    </location>
    <ligand>
        <name>Ca(2+)</name>
        <dbReference type="ChEBI" id="CHEBI:29108"/>
        <label>2</label>
    </ligand>
</feature>
<evidence type="ECO:0000256" key="3">
    <source>
        <dbReference type="ARBA" id="ARBA00022530"/>
    </source>
</evidence>
<dbReference type="Pfam" id="PF19030">
    <property type="entry name" value="TSP1_ADAMTS"/>
    <property type="match status" value="7"/>
</dbReference>
<feature type="binding site" evidence="14">
    <location>
        <position position="336"/>
    </location>
    <ligand>
        <name>Ca(2+)</name>
        <dbReference type="ChEBI" id="CHEBI:29108"/>
        <label>2</label>
    </ligand>
</feature>
<feature type="non-terminal residue" evidence="18">
    <location>
        <position position="1203"/>
    </location>
</feature>
<dbReference type="GO" id="GO:0031012">
    <property type="term" value="C:extracellular matrix"/>
    <property type="evidence" value="ECO:0007669"/>
    <property type="project" value="TreeGrafter"/>
</dbReference>
<keyword evidence="4" id="KW-0645">Protease</keyword>
<evidence type="ECO:0000256" key="10">
    <source>
        <dbReference type="ARBA" id="ARBA00023049"/>
    </source>
</evidence>
<comment type="cofactor">
    <cofactor evidence="14">
        <name>Zn(2+)</name>
        <dbReference type="ChEBI" id="CHEBI:29105"/>
    </cofactor>
    <text evidence="14">Binds 1 zinc ion per subunit.</text>
</comment>
<dbReference type="InterPro" id="IPR000884">
    <property type="entry name" value="TSP1_rpt"/>
</dbReference>
<dbReference type="InterPro" id="IPR002870">
    <property type="entry name" value="Peptidase_M12B_N"/>
</dbReference>
<dbReference type="EMBL" id="MKHE01000003">
    <property type="protein sequence ID" value="OWK16735.1"/>
    <property type="molecule type" value="Genomic_DNA"/>
</dbReference>
<keyword evidence="13" id="KW-0325">Glycoprotein</keyword>
<dbReference type="Pfam" id="PF19236">
    <property type="entry name" value="ADAMTS_CR_3"/>
    <property type="match status" value="1"/>
</dbReference>
<evidence type="ECO:0000256" key="16">
    <source>
        <dbReference type="PROSITE-ProRule" id="PRU00276"/>
    </source>
</evidence>
<keyword evidence="11" id="KW-0865">Zymogen</keyword>
<dbReference type="OrthoDB" id="5948003at2759"/>
<keyword evidence="14" id="KW-0106">Calcium</keyword>
<accession>A0A212DER3</accession>
<evidence type="ECO:0000256" key="2">
    <source>
        <dbReference type="ARBA" id="ARBA00022525"/>
    </source>
</evidence>
<keyword evidence="6" id="KW-0732">Signal</keyword>
<evidence type="ECO:0000256" key="11">
    <source>
        <dbReference type="ARBA" id="ARBA00023145"/>
    </source>
</evidence>
<sequence length="1203" mass="134530">MSESLPGEGGENRGCGKAGRHTHRAHVCVRARAGQRVSICRARPGIWGPGASALWKGSLVEEVRGWEVGNGWGLNGRIAVIAEALVRTLASYEVVTPARVNEFGEVFPQSHHFSRRKRSSESLEPTPFRTHYRIRAYGQLFQLNLSADAAFLAAGYTEVHLGTPAHRTEERSAAPPDLRHCFYRGQVNAREDHTAVFSLCGGLAFPAQVAAIYKDSSIGNLINIVIVKLVIIHDEQEGPVISFNAATTLRNFCLWQQTQNVLDDAHPSHHDTAVLITRFNVPHDDSFKCKETGIKHQYHVMAPTLNYHTSPWTWSKCSQKYITEFLDTGHGECLLDKPNGRIYDLSSQLPGLMYDVNKQCELMFGPGSQKQCRRLWCTSAEGVHKGCRTQHMPLADGTNCGPGMHCHHGLCVNKEMETRPVDGDWGPWGPYSSCSRTCGGGIKSTSRLCNRPEPRNGGKYCVGRRMKFRSCNTDSCPKGKQDFREKQCSDFDGKHFNINGLSPNVRWLPKYSGIAIKDRCKLYCRVAGTTNFYQLKDRVADGTPCGTETNDICVQGLCRQAGCDHVLNSKARRDKCGVCGGDNSSCRTMAGVFNSAHYGYNVVVKIPPGATNIDILQHSYSGKPEDDNYLALSDTQGNFLLNGNFVVSMSKREINVQGAIFEYSGSNNSIERINSTDRLEEELVLQVLCVGNLYNPDVRYSFNIPVEEKSDLFTWDPYGPWQDCTKMCQGLHRRKITCIRKSDHMVMSDQSCDHLPLPLLVTERCNTDCELRWHIIGKSECSTLCGQGYKSLDVHCMKYSIHKGQTVPVDDHYCGDQLKPPTREPCHGDCVLTRWHYLEWSQCSRSCGGGERSRESYCINNFGHRLADRECQELPRVTIENCNEFSCPSWATSEWSECPVTCGKGAKRRQVWCQLKEDRFSDGFCDPSTKPESQRPCELHACTSWQDCIITPCPVIPKIGATSLPAVPMRKIAQWRYGSWTPCSVSCGRGAQARYVSCRDAHDGIADESFCAHLPRPAEIAVCFSPCGEWQTGNWSPCSASCGRGKMTRQVLCINYHQPVNENYCDHEVRPVIEQECNLAACPPTYSHFPSSSEQPSHFPGRNFPLTHKPEDNQNQGVHPSIRGNQWRTGPWGSCTQTCGGGIKSRFVICQFPNGQLSQEQNCEMLNKPPSVVQCQVHACPDDVSWHRGPWKSVQTCLERKQE</sequence>
<evidence type="ECO:0000256" key="15">
    <source>
        <dbReference type="PIRSR" id="PIRSR613273-3"/>
    </source>
</evidence>
<reference evidence="18 19" key="1">
    <citation type="journal article" date="2018" name="Mol. Genet. Genomics">
        <title>The red deer Cervus elaphus genome CerEla1.0: sequencing, annotating, genes, and chromosomes.</title>
        <authorList>
            <person name="Bana N.A."/>
            <person name="Nyiri A."/>
            <person name="Nagy J."/>
            <person name="Frank K."/>
            <person name="Nagy T."/>
            <person name="Steger V."/>
            <person name="Schiller M."/>
            <person name="Lakatos P."/>
            <person name="Sugar L."/>
            <person name="Horn P."/>
            <person name="Barta E."/>
            <person name="Orosz L."/>
        </authorList>
    </citation>
    <scope>NUCLEOTIDE SEQUENCE [LARGE SCALE GENOMIC DNA]</scope>
    <source>
        <strain evidence="18">Hungarian</strain>
    </source>
</reference>
<keyword evidence="19" id="KW-1185">Reference proteome</keyword>